<dbReference type="AlphaFoldDB" id="A0A8J5MRN1"/>
<proteinExistence type="predicted"/>
<accession>A0A8J5MRN1</accession>
<evidence type="ECO:0000313" key="2">
    <source>
        <dbReference type="Proteomes" id="UP000747542"/>
    </source>
</evidence>
<name>A0A8J5MRN1_HOMAM</name>
<protein>
    <submittedName>
        <fullName evidence="1">Uncharacterized protein</fullName>
    </submittedName>
</protein>
<gene>
    <name evidence="1" type="ORF">Hamer_G014084</name>
</gene>
<dbReference type="PANTHER" id="PTHR47018">
    <property type="entry name" value="CXC DOMAIN-CONTAINING PROTEIN-RELATED"/>
    <property type="match status" value="1"/>
</dbReference>
<evidence type="ECO:0000313" key="1">
    <source>
        <dbReference type="EMBL" id="KAG7161435.1"/>
    </source>
</evidence>
<comment type="caution">
    <text evidence="1">The sequence shown here is derived from an EMBL/GenBank/DDBJ whole genome shotgun (WGS) entry which is preliminary data.</text>
</comment>
<dbReference type="EMBL" id="JAHLQT010029499">
    <property type="protein sequence ID" value="KAG7161435.1"/>
    <property type="molecule type" value="Genomic_DNA"/>
</dbReference>
<reference evidence="1" key="1">
    <citation type="journal article" date="2021" name="Sci. Adv.">
        <title>The American lobster genome reveals insights on longevity, neural, and immune adaptations.</title>
        <authorList>
            <person name="Polinski J.M."/>
            <person name="Zimin A.V."/>
            <person name="Clark K.F."/>
            <person name="Kohn A.B."/>
            <person name="Sadowski N."/>
            <person name="Timp W."/>
            <person name="Ptitsyn A."/>
            <person name="Khanna P."/>
            <person name="Romanova D.Y."/>
            <person name="Williams P."/>
            <person name="Greenwood S.J."/>
            <person name="Moroz L.L."/>
            <person name="Walt D.R."/>
            <person name="Bodnar A.G."/>
        </authorList>
    </citation>
    <scope>NUCLEOTIDE SEQUENCE</scope>
    <source>
        <strain evidence="1">GMGI-L3</strain>
    </source>
</reference>
<dbReference type="PANTHER" id="PTHR47018:SF1">
    <property type="entry name" value="TESMIN_TSO1-LIKE CXC DOMAIN-CONTAINING PROTEIN"/>
    <property type="match status" value="1"/>
</dbReference>
<organism evidence="1 2">
    <name type="scientific">Homarus americanus</name>
    <name type="common">American lobster</name>
    <dbReference type="NCBI Taxonomy" id="6706"/>
    <lineage>
        <taxon>Eukaryota</taxon>
        <taxon>Metazoa</taxon>
        <taxon>Ecdysozoa</taxon>
        <taxon>Arthropoda</taxon>
        <taxon>Crustacea</taxon>
        <taxon>Multicrustacea</taxon>
        <taxon>Malacostraca</taxon>
        <taxon>Eumalacostraca</taxon>
        <taxon>Eucarida</taxon>
        <taxon>Decapoda</taxon>
        <taxon>Pleocyemata</taxon>
        <taxon>Astacidea</taxon>
        <taxon>Nephropoidea</taxon>
        <taxon>Nephropidae</taxon>
        <taxon>Homarus</taxon>
    </lineage>
</organism>
<keyword evidence="2" id="KW-1185">Reference proteome</keyword>
<sequence length="382" mass="43379">MKKYTRQSLMNSVCETEICFFCNQPAKDTISWHHAPTFELDAWPRGQVPCPVFCEMVDNTLINEGIALAELVSYIEDAHTDTEAVRVFKLAGLTRMYTTRPEQLGTSISERVHSTDLKNSILTYFLVLQAHKEGHDVFRCWTAVRKTCDHDADNDAIHFARAASIVRRDMFKMETPFTGTFDNRYQDSSVPNSLVALVSMILYGPNIKTQSSYSSVPRGTMTLAQLLVFNCFVRCREVTLPRNWQEFLRNNDNKIELFSFLSKQVAALETDHQIIIIIVTDRKNVLCTQPRDITSIASCTQQEGDTRIFLPVTDAIEHGYFKVMICTVDTDVLVLPIAAFHTSISLSFGLLLPQEKASDVSQSMRWQGLLGLEKALPYIQWV</sequence>
<dbReference type="Proteomes" id="UP000747542">
    <property type="component" value="Unassembled WGS sequence"/>
</dbReference>
<feature type="non-terminal residue" evidence="1">
    <location>
        <position position="1"/>
    </location>
</feature>